<feature type="compositionally biased region" description="Polar residues" evidence="1">
    <location>
        <begin position="82"/>
        <end position="95"/>
    </location>
</feature>
<organism evidence="2 3">
    <name type="scientific">Buddleja alternifolia</name>
    <dbReference type="NCBI Taxonomy" id="168488"/>
    <lineage>
        <taxon>Eukaryota</taxon>
        <taxon>Viridiplantae</taxon>
        <taxon>Streptophyta</taxon>
        <taxon>Embryophyta</taxon>
        <taxon>Tracheophyta</taxon>
        <taxon>Spermatophyta</taxon>
        <taxon>Magnoliopsida</taxon>
        <taxon>eudicotyledons</taxon>
        <taxon>Gunneridae</taxon>
        <taxon>Pentapetalae</taxon>
        <taxon>asterids</taxon>
        <taxon>lamiids</taxon>
        <taxon>Lamiales</taxon>
        <taxon>Scrophulariaceae</taxon>
        <taxon>Buddlejeae</taxon>
        <taxon>Buddleja</taxon>
    </lineage>
</organism>
<dbReference type="EMBL" id="WHWC01000002">
    <property type="protein sequence ID" value="KAG8389542.1"/>
    <property type="molecule type" value="Genomic_DNA"/>
</dbReference>
<reference evidence="2" key="1">
    <citation type="submission" date="2019-10" db="EMBL/GenBank/DDBJ databases">
        <authorList>
            <person name="Zhang R."/>
            <person name="Pan Y."/>
            <person name="Wang J."/>
            <person name="Ma R."/>
            <person name="Yu S."/>
        </authorList>
    </citation>
    <scope>NUCLEOTIDE SEQUENCE</scope>
    <source>
        <strain evidence="2">LA-IB0</strain>
        <tissue evidence="2">Leaf</tissue>
    </source>
</reference>
<comment type="caution">
    <text evidence="2">The sequence shown here is derived from an EMBL/GenBank/DDBJ whole genome shotgun (WGS) entry which is preliminary data.</text>
</comment>
<feature type="compositionally biased region" description="Acidic residues" evidence="1">
    <location>
        <begin position="161"/>
        <end position="175"/>
    </location>
</feature>
<evidence type="ECO:0000313" key="3">
    <source>
        <dbReference type="Proteomes" id="UP000826271"/>
    </source>
</evidence>
<gene>
    <name evidence="2" type="ORF">BUALT_Bualt02G0240100</name>
</gene>
<dbReference type="PANTHER" id="PTHR36378">
    <property type="entry name" value="COTTON FIBER PROTEIN"/>
    <property type="match status" value="1"/>
</dbReference>
<feature type="region of interest" description="Disordered" evidence="1">
    <location>
        <begin position="32"/>
        <end position="51"/>
    </location>
</feature>
<proteinExistence type="predicted"/>
<feature type="region of interest" description="Disordered" evidence="1">
    <location>
        <begin position="73"/>
        <end position="95"/>
    </location>
</feature>
<sequence>MTEFMPTNDNINTENVKIESTIAVVPTAVNTQSAADKPPIDVERRKKKRGGGGGFGIFKAALFMLRARPAAAGEKEKKKSIGKQNSITASNNANWTKLVGSMRPLHMQEVTESPPSSVAPDSPPPMKHHQQQPESPATSSSGGTMSQYASASSLRDLYNSSDEEDEEEEDPDEVFDAICGDEMIDAKAEEFIAQFYKQIQLQKTAASHHHRHNHRRN</sequence>
<accession>A0AAV6YAU5</accession>
<protein>
    <submittedName>
        <fullName evidence="2">Uncharacterized protein</fullName>
    </submittedName>
</protein>
<dbReference type="InterPro" id="IPR008480">
    <property type="entry name" value="DUF761_pln"/>
</dbReference>
<feature type="compositionally biased region" description="Polar residues" evidence="1">
    <location>
        <begin position="132"/>
        <end position="153"/>
    </location>
</feature>
<feature type="region of interest" description="Disordered" evidence="1">
    <location>
        <begin position="108"/>
        <end position="176"/>
    </location>
</feature>
<dbReference type="Proteomes" id="UP000826271">
    <property type="component" value="Unassembled WGS sequence"/>
</dbReference>
<dbReference type="PANTHER" id="PTHR36378:SF1">
    <property type="entry name" value="COTTON FIBER PROTEIN"/>
    <property type="match status" value="1"/>
</dbReference>
<evidence type="ECO:0000313" key="2">
    <source>
        <dbReference type="EMBL" id="KAG8389542.1"/>
    </source>
</evidence>
<name>A0AAV6YAU5_9LAMI</name>
<dbReference type="Pfam" id="PF05553">
    <property type="entry name" value="DUF761"/>
    <property type="match status" value="1"/>
</dbReference>
<evidence type="ECO:0000256" key="1">
    <source>
        <dbReference type="SAM" id="MobiDB-lite"/>
    </source>
</evidence>
<keyword evidence="3" id="KW-1185">Reference proteome</keyword>
<dbReference type="AlphaFoldDB" id="A0AAV6YAU5"/>